<proteinExistence type="predicted"/>
<evidence type="ECO:0000313" key="1">
    <source>
        <dbReference type="EMBL" id="MFC5947895.1"/>
    </source>
</evidence>
<name>A0ABW1I450_9PSEU</name>
<dbReference type="RefSeq" id="WP_379564958.1">
    <property type="nucleotide sequence ID" value="NZ_JBHSQK010000011.1"/>
</dbReference>
<dbReference type="EMBL" id="JBHSQK010000011">
    <property type="protein sequence ID" value="MFC5947895.1"/>
    <property type="molecule type" value="Genomic_DNA"/>
</dbReference>
<protein>
    <submittedName>
        <fullName evidence="1">Uncharacterized protein</fullName>
    </submittedName>
</protein>
<organism evidence="1 2">
    <name type="scientific">Pseudonocardia lutea</name>
    <dbReference type="NCBI Taxonomy" id="2172015"/>
    <lineage>
        <taxon>Bacteria</taxon>
        <taxon>Bacillati</taxon>
        <taxon>Actinomycetota</taxon>
        <taxon>Actinomycetes</taxon>
        <taxon>Pseudonocardiales</taxon>
        <taxon>Pseudonocardiaceae</taxon>
        <taxon>Pseudonocardia</taxon>
    </lineage>
</organism>
<reference evidence="2" key="1">
    <citation type="journal article" date="2019" name="Int. J. Syst. Evol. Microbiol.">
        <title>The Global Catalogue of Microorganisms (GCM) 10K type strain sequencing project: providing services to taxonomists for standard genome sequencing and annotation.</title>
        <authorList>
            <consortium name="The Broad Institute Genomics Platform"/>
            <consortium name="The Broad Institute Genome Sequencing Center for Infectious Disease"/>
            <person name="Wu L."/>
            <person name="Ma J."/>
        </authorList>
    </citation>
    <scope>NUCLEOTIDE SEQUENCE [LARGE SCALE GENOMIC DNA]</scope>
    <source>
        <strain evidence="2">CGMCC 4.7397</strain>
    </source>
</reference>
<gene>
    <name evidence="1" type="ORF">ACFQH9_06370</name>
</gene>
<comment type="caution">
    <text evidence="1">The sequence shown here is derived from an EMBL/GenBank/DDBJ whole genome shotgun (WGS) entry which is preliminary data.</text>
</comment>
<sequence length="87" mass="9259">MVVTVPLMLSDRDYAILGAVAAGRCAVGQSDGGILTIDGMACCDQFAARRLLRSGVVSSEFEKEHAALTEFGRELISEKKSAGKEPR</sequence>
<keyword evidence="2" id="KW-1185">Reference proteome</keyword>
<dbReference type="Proteomes" id="UP001596119">
    <property type="component" value="Unassembled WGS sequence"/>
</dbReference>
<accession>A0ABW1I450</accession>
<evidence type="ECO:0000313" key="2">
    <source>
        <dbReference type="Proteomes" id="UP001596119"/>
    </source>
</evidence>